<organism evidence="4 5">
    <name type="scientific">Agromyces flavus</name>
    <dbReference type="NCBI Taxonomy" id="589382"/>
    <lineage>
        <taxon>Bacteria</taxon>
        <taxon>Bacillati</taxon>
        <taxon>Actinomycetota</taxon>
        <taxon>Actinomycetes</taxon>
        <taxon>Micrococcales</taxon>
        <taxon>Microbacteriaceae</taxon>
        <taxon>Agromyces</taxon>
    </lineage>
</organism>
<keyword evidence="6" id="KW-1185">Reference proteome</keyword>
<dbReference type="RefSeq" id="WP_092673086.1">
    <property type="nucleotide sequence ID" value="NZ_BMDN01000001.1"/>
</dbReference>
<protein>
    <submittedName>
        <fullName evidence="3">Flp pilus assembly pilin Flp</fullName>
    </submittedName>
    <submittedName>
        <fullName evidence="4">TadE-like protein</fullName>
    </submittedName>
</protein>
<dbReference type="Proteomes" id="UP000893823">
    <property type="component" value="Unassembled WGS sequence"/>
</dbReference>
<keyword evidence="1" id="KW-0472">Membrane</keyword>
<dbReference type="STRING" id="589382.SAMN04489721_2569"/>
<feature type="transmembrane region" description="Helical" evidence="1">
    <location>
        <begin position="12"/>
        <end position="30"/>
    </location>
</feature>
<keyword evidence="1" id="KW-0812">Transmembrane</keyword>
<name>A0A1H1XS32_9MICO</name>
<evidence type="ECO:0000313" key="6">
    <source>
        <dbReference type="Proteomes" id="UP000893823"/>
    </source>
</evidence>
<dbReference type="OrthoDB" id="5190946at2"/>
<feature type="domain" description="TadE-like" evidence="2">
    <location>
        <begin position="9"/>
        <end position="51"/>
    </location>
</feature>
<accession>A0A1H1XS32</accession>
<dbReference type="Proteomes" id="UP000199482">
    <property type="component" value="Chromosome I"/>
</dbReference>
<evidence type="ECO:0000313" key="4">
    <source>
        <dbReference type="EMBL" id="SDT12058.1"/>
    </source>
</evidence>
<reference evidence="5" key="1">
    <citation type="submission" date="2016-10" db="EMBL/GenBank/DDBJ databases">
        <authorList>
            <person name="Varghese N."/>
            <person name="Submissions S."/>
        </authorList>
    </citation>
    <scope>NUCLEOTIDE SEQUENCE [LARGE SCALE GENOMIC DNA]</scope>
    <source>
        <strain evidence="5">CPCC 202695</strain>
    </source>
</reference>
<evidence type="ECO:0000313" key="5">
    <source>
        <dbReference type="Proteomes" id="UP000199482"/>
    </source>
</evidence>
<keyword evidence="1" id="KW-1133">Transmembrane helix</keyword>
<reference evidence="4" key="2">
    <citation type="submission" date="2016-10" db="EMBL/GenBank/DDBJ databases">
        <authorList>
            <person name="de Groot N.N."/>
        </authorList>
    </citation>
    <scope>NUCLEOTIDE SEQUENCE [LARGE SCALE GENOMIC DNA]</scope>
    <source>
        <strain evidence="4">CPCC 202695</strain>
    </source>
</reference>
<sequence length="138" mass="14552">MRSSENERGAAAVEFALMFPLVIMLLITIFEFSRLWNIQATITSGAAVGARYAAVHYEPDLDVAGIGTLETKSEAESKKIPGFVDWTAATVDVKATCATSGVATSEITVAPGSITQWFGTLLSADFDLKATGAMPCNG</sequence>
<gene>
    <name evidence="3" type="ORF">BCL57_000639</name>
    <name evidence="4" type="ORF">SAMN04489721_2569</name>
</gene>
<evidence type="ECO:0000259" key="2">
    <source>
        <dbReference type="Pfam" id="PF07811"/>
    </source>
</evidence>
<evidence type="ECO:0000256" key="1">
    <source>
        <dbReference type="SAM" id="Phobius"/>
    </source>
</evidence>
<proteinExistence type="predicted"/>
<dbReference type="AlphaFoldDB" id="A0A1H1XS32"/>
<dbReference type="Pfam" id="PF07811">
    <property type="entry name" value="TadE"/>
    <property type="match status" value="1"/>
</dbReference>
<reference evidence="3" key="3">
    <citation type="submission" date="2022-06" db="EMBL/GenBank/DDBJ databases">
        <title>Genomic Encyclopedia of Type Strains, Phase III (KMG-III): the genomes of soil and plant-associated and newly described type strains.</title>
        <authorList>
            <person name="Whitman W."/>
        </authorList>
    </citation>
    <scope>NUCLEOTIDE SEQUENCE</scope>
    <source>
        <strain evidence="3">CPCC 202695</strain>
    </source>
</reference>
<dbReference type="EMBL" id="LT629755">
    <property type="protein sequence ID" value="SDT12058.1"/>
    <property type="molecule type" value="Genomic_DNA"/>
</dbReference>
<dbReference type="InterPro" id="IPR012495">
    <property type="entry name" value="TadE-like_dom"/>
</dbReference>
<dbReference type="EMBL" id="SODL02000001">
    <property type="protein sequence ID" value="MCP2366497.1"/>
    <property type="molecule type" value="Genomic_DNA"/>
</dbReference>
<evidence type="ECO:0000313" key="3">
    <source>
        <dbReference type="EMBL" id="MCP2366497.1"/>
    </source>
</evidence>